<dbReference type="InterPro" id="IPR035924">
    <property type="entry name" value="FlaG-like_sf"/>
</dbReference>
<dbReference type="Proteomes" id="UP000739411">
    <property type="component" value="Unassembled WGS sequence"/>
</dbReference>
<dbReference type="PANTHER" id="PTHR37166">
    <property type="entry name" value="PROTEIN FLAG"/>
    <property type="match status" value="1"/>
</dbReference>
<sequence>MNIESVKTASQPSQRAPILDASVAAKPAEVKAKAAETAKSTEVSKDKNIKENQNSLSVEDAVKRLADFVSPTQSQISFSIDEESGLRVVKILDNESKEVIRQFPSEEAIALAQALDKIQGLLIKDKA</sequence>
<evidence type="ECO:0000313" key="3">
    <source>
        <dbReference type="Proteomes" id="UP000739411"/>
    </source>
</evidence>
<dbReference type="InterPro" id="IPR005186">
    <property type="entry name" value="FlaG"/>
</dbReference>
<feature type="compositionally biased region" description="Polar residues" evidence="1">
    <location>
        <begin position="1"/>
        <end position="14"/>
    </location>
</feature>
<organism evidence="2 3">
    <name type="scientific">Candidatus Dechloromonas phosphorivorans</name>
    <dbReference type="NCBI Taxonomy" id="2899244"/>
    <lineage>
        <taxon>Bacteria</taxon>
        <taxon>Pseudomonadati</taxon>
        <taxon>Pseudomonadota</taxon>
        <taxon>Betaproteobacteria</taxon>
        <taxon>Rhodocyclales</taxon>
        <taxon>Azonexaceae</taxon>
        <taxon>Dechloromonas</taxon>
    </lineage>
</organism>
<reference evidence="2 3" key="1">
    <citation type="submission" date="2020-10" db="EMBL/GenBank/DDBJ databases">
        <title>Connecting structure to function with the recovery of over 1000 high-quality activated sludge metagenome-assembled genomes encoding full-length rRNA genes using long-read sequencing.</title>
        <authorList>
            <person name="Singleton C.M."/>
            <person name="Petriglieri F."/>
            <person name="Kristensen J.M."/>
            <person name="Kirkegaard R.H."/>
            <person name="Michaelsen T.Y."/>
            <person name="Andersen M.H."/>
            <person name="Karst S.M."/>
            <person name="Dueholm M.S."/>
            <person name="Nielsen P.H."/>
            <person name="Albertsen M."/>
        </authorList>
    </citation>
    <scope>NUCLEOTIDE SEQUENCE [LARGE SCALE GENOMIC DNA]</scope>
    <source>
        <strain evidence="2">EsbW_18-Q3-R4-48_BATAC.463</strain>
    </source>
</reference>
<protein>
    <submittedName>
        <fullName evidence="2">Flagellar protein FlaG</fullName>
    </submittedName>
</protein>
<dbReference type="PANTHER" id="PTHR37166:SF1">
    <property type="entry name" value="PROTEIN FLAG"/>
    <property type="match status" value="1"/>
</dbReference>
<dbReference type="Gene3D" id="3.30.160.170">
    <property type="entry name" value="FlaG-like"/>
    <property type="match status" value="1"/>
</dbReference>
<keyword evidence="2" id="KW-0282">Flagellum</keyword>
<proteinExistence type="predicted"/>
<keyword evidence="2" id="KW-0966">Cell projection</keyword>
<keyword evidence="2" id="KW-0969">Cilium</keyword>
<dbReference type="Pfam" id="PF03646">
    <property type="entry name" value="FlaG"/>
    <property type="match status" value="1"/>
</dbReference>
<name>A0A935JUC9_9RHOO</name>
<accession>A0A935JUC9</accession>
<evidence type="ECO:0000313" key="2">
    <source>
        <dbReference type="EMBL" id="MBK7413933.1"/>
    </source>
</evidence>
<feature type="region of interest" description="Disordered" evidence="1">
    <location>
        <begin position="1"/>
        <end position="21"/>
    </location>
</feature>
<dbReference type="AlphaFoldDB" id="A0A935JUC9"/>
<dbReference type="SUPFAM" id="SSF160214">
    <property type="entry name" value="FlaG-like"/>
    <property type="match status" value="1"/>
</dbReference>
<comment type="caution">
    <text evidence="2">The sequence shown here is derived from an EMBL/GenBank/DDBJ whole genome shotgun (WGS) entry which is preliminary data.</text>
</comment>
<evidence type="ECO:0000256" key="1">
    <source>
        <dbReference type="SAM" id="MobiDB-lite"/>
    </source>
</evidence>
<dbReference type="EMBL" id="JADJMS010000005">
    <property type="protein sequence ID" value="MBK7413933.1"/>
    <property type="molecule type" value="Genomic_DNA"/>
</dbReference>
<gene>
    <name evidence="2" type="ORF">IPJ38_01255</name>
</gene>